<dbReference type="EnsemblMetazoa" id="MESCA000298-RA">
    <property type="protein sequence ID" value="MESCA000298-PA"/>
    <property type="gene ID" value="MESCA000298"/>
</dbReference>
<dbReference type="PROSITE" id="PS50010">
    <property type="entry name" value="DH_2"/>
    <property type="match status" value="1"/>
</dbReference>
<dbReference type="PANTHER" id="PTHR12877:SF15">
    <property type="entry name" value="RHO GUANINE NUCLEOTIDE EXCHANGE FACTOR 17"/>
    <property type="match status" value="1"/>
</dbReference>
<dbReference type="EMBL" id="CAQQ02016483">
    <property type="status" value="NOT_ANNOTATED_CDS"/>
    <property type="molecule type" value="Genomic_DNA"/>
</dbReference>
<evidence type="ECO:0000313" key="4">
    <source>
        <dbReference type="Proteomes" id="UP000015102"/>
    </source>
</evidence>
<dbReference type="InterPro" id="IPR039919">
    <property type="entry name" value="ARHGEF10/ARHGEF17"/>
</dbReference>
<reference evidence="3" key="2">
    <citation type="submission" date="2015-06" db="UniProtKB">
        <authorList>
            <consortium name="EnsemblMetazoa"/>
        </authorList>
    </citation>
    <scope>IDENTIFICATION</scope>
</reference>
<protein>
    <recommendedName>
        <fullName evidence="2">DH domain-containing protein</fullName>
    </recommendedName>
</protein>
<dbReference type="InterPro" id="IPR035899">
    <property type="entry name" value="DBL_dom_sf"/>
</dbReference>
<keyword evidence="1" id="KW-0344">Guanine-nucleotide releasing factor</keyword>
<dbReference type="InterPro" id="IPR000219">
    <property type="entry name" value="DH_dom"/>
</dbReference>
<organism evidence="3 4">
    <name type="scientific">Megaselia scalaris</name>
    <name type="common">Humpbacked fly</name>
    <name type="synonym">Phora scalaris</name>
    <dbReference type="NCBI Taxonomy" id="36166"/>
    <lineage>
        <taxon>Eukaryota</taxon>
        <taxon>Metazoa</taxon>
        <taxon>Ecdysozoa</taxon>
        <taxon>Arthropoda</taxon>
        <taxon>Hexapoda</taxon>
        <taxon>Insecta</taxon>
        <taxon>Pterygota</taxon>
        <taxon>Neoptera</taxon>
        <taxon>Endopterygota</taxon>
        <taxon>Diptera</taxon>
        <taxon>Brachycera</taxon>
        <taxon>Muscomorpha</taxon>
        <taxon>Platypezoidea</taxon>
        <taxon>Phoridae</taxon>
        <taxon>Megaseliini</taxon>
        <taxon>Megaselia</taxon>
    </lineage>
</organism>
<dbReference type="Pfam" id="PF00621">
    <property type="entry name" value="RhoGEF"/>
    <property type="match status" value="1"/>
</dbReference>
<proteinExistence type="predicted"/>
<dbReference type="SMART" id="SM00325">
    <property type="entry name" value="RhoGEF"/>
    <property type="match status" value="1"/>
</dbReference>
<name>T1GAN9_MEGSC</name>
<dbReference type="SUPFAM" id="SSF48065">
    <property type="entry name" value="DBL homology domain (DH-domain)"/>
    <property type="match status" value="1"/>
</dbReference>
<dbReference type="STRING" id="36166.T1GAN9"/>
<dbReference type="Gene3D" id="1.20.900.10">
    <property type="entry name" value="Dbl homology (DH) domain"/>
    <property type="match status" value="1"/>
</dbReference>
<dbReference type="GO" id="GO:0005085">
    <property type="term" value="F:guanyl-nucleotide exchange factor activity"/>
    <property type="evidence" value="ECO:0007669"/>
    <property type="project" value="UniProtKB-KW"/>
</dbReference>
<sequence>MIDSRTVDEIFFMVPDILEIHEKFLAELKARLDSWDSQQKVGDAFIETFSKTEVLETYTSFVNNCSRAKDAIKTTKQCRPSFARFLEATAREHKGKLSLDNLLIKPVQKFRTLGYGKGSTNIPSVTGIPHGHTGHVRFLTFVETNNCSTATISSNDNSNSYVEPKHR</sequence>
<evidence type="ECO:0000313" key="3">
    <source>
        <dbReference type="EnsemblMetazoa" id="MESCA000298-PA"/>
    </source>
</evidence>
<reference evidence="4" key="1">
    <citation type="submission" date="2013-02" db="EMBL/GenBank/DDBJ databases">
        <authorList>
            <person name="Hughes D."/>
        </authorList>
    </citation>
    <scope>NUCLEOTIDE SEQUENCE</scope>
    <source>
        <strain>Durham</strain>
        <strain evidence="4">NC isolate 2 -- Noor lab</strain>
    </source>
</reference>
<dbReference type="PANTHER" id="PTHR12877">
    <property type="entry name" value="RHO GUANINE NUCLEOTIDE EXCHANGE FACTOR"/>
    <property type="match status" value="1"/>
</dbReference>
<dbReference type="GO" id="GO:0030036">
    <property type="term" value="P:actin cytoskeleton organization"/>
    <property type="evidence" value="ECO:0007669"/>
    <property type="project" value="TreeGrafter"/>
</dbReference>
<feature type="domain" description="DH" evidence="2">
    <location>
        <begin position="1"/>
        <end position="110"/>
    </location>
</feature>
<evidence type="ECO:0000259" key="2">
    <source>
        <dbReference type="PROSITE" id="PS50010"/>
    </source>
</evidence>
<keyword evidence="4" id="KW-1185">Reference proteome</keyword>
<dbReference type="HOGENOM" id="CLU_1598658_0_0_1"/>
<evidence type="ECO:0000256" key="1">
    <source>
        <dbReference type="ARBA" id="ARBA00022658"/>
    </source>
</evidence>
<accession>T1GAN9</accession>
<dbReference type="AlphaFoldDB" id="T1GAN9"/>
<dbReference type="Proteomes" id="UP000015102">
    <property type="component" value="Unassembled WGS sequence"/>
</dbReference>